<dbReference type="PANTHER" id="PTHR15887:SF1">
    <property type="entry name" value="TRANSMEMBRANE PROTEIN 69"/>
    <property type="match status" value="1"/>
</dbReference>
<sequence>MMSSTTPRLPLGLGLAGLLPFVLCAAVVVLAGLPWQAIAMQAFLYYSAVILSFLGGIHWGVAMSLDQGGSTEFNGRMVMAMAPSLIAWPSLMLDARFALLALMAGFLLVRLYERQSDSVARLPGWYLALRTLLTVVVVLTHLVLVIWLSLLPV</sequence>
<keyword evidence="3" id="KW-1185">Reference proteome</keyword>
<evidence type="ECO:0000313" key="3">
    <source>
        <dbReference type="Proteomes" id="UP000322553"/>
    </source>
</evidence>
<accession>A0A5C1A514</accession>
<dbReference type="PANTHER" id="PTHR15887">
    <property type="entry name" value="TRANSMEMBRANE PROTEIN 69"/>
    <property type="match status" value="1"/>
</dbReference>
<reference evidence="2 3" key="1">
    <citation type="submission" date="2019-08" db="EMBL/GenBank/DDBJ databases">
        <title>Complete genome sequence of Kushneria sp. YCWA18, a halophilic phosphate-solubilizing bacterium isolated from Daqiao saltern in China.</title>
        <authorList>
            <person name="Du G.-X."/>
            <person name="Qu L.-Y."/>
        </authorList>
    </citation>
    <scope>NUCLEOTIDE SEQUENCE [LARGE SCALE GENOMIC DNA]</scope>
    <source>
        <strain evidence="2 3">YCWA18</strain>
    </source>
</reference>
<dbReference type="AlphaFoldDB" id="A0A5C1A514"/>
<dbReference type="Proteomes" id="UP000322553">
    <property type="component" value="Chromosome"/>
</dbReference>
<keyword evidence="1" id="KW-0472">Membrane</keyword>
<feature type="transmembrane region" description="Helical" evidence="1">
    <location>
        <begin position="124"/>
        <end position="150"/>
    </location>
</feature>
<name>A0A5C1A514_9GAMM</name>
<dbReference type="Pfam" id="PF11911">
    <property type="entry name" value="DUF3429"/>
    <property type="match status" value="1"/>
</dbReference>
<keyword evidence="1" id="KW-1133">Transmembrane helix</keyword>
<proteinExistence type="predicted"/>
<keyword evidence="1" id="KW-0812">Transmembrane</keyword>
<organism evidence="2 3">
    <name type="scientific">Kushneria phosphatilytica</name>
    <dbReference type="NCBI Taxonomy" id="657387"/>
    <lineage>
        <taxon>Bacteria</taxon>
        <taxon>Pseudomonadati</taxon>
        <taxon>Pseudomonadota</taxon>
        <taxon>Gammaproteobacteria</taxon>
        <taxon>Oceanospirillales</taxon>
        <taxon>Halomonadaceae</taxon>
        <taxon>Kushneria</taxon>
    </lineage>
</organism>
<feature type="transmembrane region" description="Helical" evidence="1">
    <location>
        <begin position="85"/>
        <end position="112"/>
    </location>
</feature>
<evidence type="ECO:0000313" key="2">
    <source>
        <dbReference type="EMBL" id="QEL12733.1"/>
    </source>
</evidence>
<feature type="transmembrane region" description="Helical" evidence="1">
    <location>
        <begin position="43"/>
        <end position="65"/>
    </location>
</feature>
<dbReference type="KEGG" id="kuy:FY550_05105"/>
<dbReference type="InterPro" id="IPR021836">
    <property type="entry name" value="DUF3429"/>
</dbReference>
<protein>
    <submittedName>
        <fullName evidence="2">DUF3429 domain-containing protein</fullName>
    </submittedName>
</protein>
<dbReference type="EMBL" id="CP043420">
    <property type="protein sequence ID" value="QEL12733.1"/>
    <property type="molecule type" value="Genomic_DNA"/>
</dbReference>
<gene>
    <name evidence="2" type="ORF">FY550_05105</name>
</gene>
<evidence type="ECO:0000256" key="1">
    <source>
        <dbReference type="SAM" id="Phobius"/>
    </source>
</evidence>
<feature type="transmembrane region" description="Helical" evidence="1">
    <location>
        <begin position="12"/>
        <end position="31"/>
    </location>
</feature>
<dbReference type="OrthoDB" id="8591832at2"/>